<organism evidence="12 13">
    <name type="scientific">Meridianimarinicoccus roseus</name>
    <dbReference type="NCBI Taxonomy" id="2072018"/>
    <lineage>
        <taxon>Bacteria</taxon>
        <taxon>Pseudomonadati</taxon>
        <taxon>Pseudomonadota</taxon>
        <taxon>Alphaproteobacteria</taxon>
        <taxon>Rhodobacterales</taxon>
        <taxon>Paracoccaceae</taxon>
        <taxon>Meridianimarinicoccus</taxon>
    </lineage>
</organism>
<keyword evidence="13" id="KW-1185">Reference proteome</keyword>
<feature type="domain" description="Nudix hydrolase" evidence="11">
    <location>
        <begin position="183"/>
        <end position="314"/>
    </location>
</feature>
<dbReference type="InterPro" id="IPR020476">
    <property type="entry name" value="Nudix_hydrolase"/>
</dbReference>
<dbReference type="PRINTS" id="PR00502">
    <property type="entry name" value="NUDIXFAMILY"/>
</dbReference>
<evidence type="ECO:0000256" key="6">
    <source>
        <dbReference type="ARBA" id="ARBA00022801"/>
    </source>
</evidence>
<dbReference type="GO" id="GO:0046872">
    <property type="term" value="F:metal ion binding"/>
    <property type="evidence" value="ECO:0007669"/>
    <property type="project" value="UniProtKB-KW"/>
</dbReference>
<evidence type="ECO:0000313" key="12">
    <source>
        <dbReference type="EMBL" id="PWR01764.1"/>
    </source>
</evidence>
<dbReference type="InterPro" id="IPR020084">
    <property type="entry name" value="NUDIX_hydrolase_CS"/>
</dbReference>
<dbReference type="InterPro" id="IPR015376">
    <property type="entry name" value="Znr_NADH_PPase"/>
</dbReference>
<dbReference type="InterPro" id="IPR050241">
    <property type="entry name" value="NAD-cap_RNA_hydrolase_NudC"/>
</dbReference>
<evidence type="ECO:0000256" key="4">
    <source>
        <dbReference type="ARBA" id="ARBA00012381"/>
    </source>
</evidence>
<evidence type="ECO:0000256" key="7">
    <source>
        <dbReference type="ARBA" id="ARBA00022842"/>
    </source>
</evidence>
<proteinExistence type="inferred from homology"/>
<evidence type="ECO:0000256" key="3">
    <source>
        <dbReference type="ARBA" id="ARBA00009595"/>
    </source>
</evidence>
<comment type="catalytic activity">
    <reaction evidence="9">
        <text>a 5'-end NAD(+)-phospho-ribonucleoside in mRNA + H2O = a 5'-end phospho-adenosine-phospho-ribonucleoside in mRNA + beta-nicotinamide D-ribonucleotide + 2 H(+)</text>
        <dbReference type="Rhea" id="RHEA:60876"/>
        <dbReference type="Rhea" id="RHEA-COMP:15698"/>
        <dbReference type="Rhea" id="RHEA-COMP:15719"/>
        <dbReference type="ChEBI" id="CHEBI:14649"/>
        <dbReference type="ChEBI" id="CHEBI:15377"/>
        <dbReference type="ChEBI" id="CHEBI:15378"/>
        <dbReference type="ChEBI" id="CHEBI:144029"/>
        <dbReference type="ChEBI" id="CHEBI:144051"/>
    </reaction>
    <physiologicalReaction direction="left-to-right" evidence="9">
        <dbReference type="Rhea" id="RHEA:60877"/>
    </physiologicalReaction>
</comment>
<evidence type="ECO:0000313" key="13">
    <source>
        <dbReference type="Proteomes" id="UP000245680"/>
    </source>
</evidence>
<accession>A0A2V2LE40</accession>
<dbReference type="PROSITE" id="PS00893">
    <property type="entry name" value="NUDIX_BOX"/>
    <property type="match status" value="1"/>
</dbReference>
<evidence type="ECO:0000256" key="9">
    <source>
        <dbReference type="ARBA" id="ARBA00023679"/>
    </source>
</evidence>
<comment type="similarity">
    <text evidence="3">Belongs to the Nudix hydrolase family. NudC subfamily.</text>
</comment>
<dbReference type="GO" id="GO:0035529">
    <property type="term" value="F:NADH pyrophosphatase activity"/>
    <property type="evidence" value="ECO:0007669"/>
    <property type="project" value="TreeGrafter"/>
</dbReference>
<keyword evidence="7" id="KW-0460">Magnesium</keyword>
<keyword evidence="6 10" id="KW-0378">Hydrolase</keyword>
<dbReference type="GO" id="GO:0019677">
    <property type="term" value="P:NAD+ catabolic process"/>
    <property type="evidence" value="ECO:0007669"/>
    <property type="project" value="TreeGrafter"/>
</dbReference>
<name>A0A2V2LE40_9RHOB</name>
<comment type="caution">
    <text evidence="12">The sequence shown here is derived from an EMBL/GenBank/DDBJ whole genome shotgun (WGS) entry which is preliminary data.</text>
</comment>
<evidence type="ECO:0000256" key="1">
    <source>
        <dbReference type="ARBA" id="ARBA00001946"/>
    </source>
</evidence>
<comment type="cofactor">
    <cofactor evidence="2">
        <name>Zn(2+)</name>
        <dbReference type="ChEBI" id="CHEBI:29105"/>
    </cofactor>
</comment>
<evidence type="ECO:0000256" key="8">
    <source>
        <dbReference type="ARBA" id="ARBA00023027"/>
    </source>
</evidence>
<evidence type="ECO:0000259" key="11">
    <source>
        <dbReference type="PROSITE" id="PS51462"/>
    </source>
</evidence>
<dbReference type="InterPro" id="IPR000086">
    <property type="entry name" value="NUDIX_hydrolase_dom"/>
</dbReference>
<dbReference type="NCBIfam" id="NF001299">
    <property type="entry name" value="PRK00241.1"/>
    <property type="match status" value="1"/>
</dbReference>
<dbReference type="Gene3D" id="3.90.79.20">
    <property type="match status" value="1"/>
</dbReference>
<dbReference type="CDD" id="cd03429">
    <property type="entry name" value="NUDIX_NADH_pyrophosphatase_Nudt13"/>
    <property type="match status" value="1"/>
</dbReference>
<dbReference type="Gene3D" id="3.90.79.10">
    <property type="entry name" value="Nucleoside Triphosphate Pyrophosphohydrolase"/>
    <property type="match status" value="1"/>
</dbReference>
<dbReference type="Proteomes" id="UP000245680">
    <property type="component" value="Unassembled WGS sequence"/>
</dbReference>
<gene>
    <name evidence="12" type="ORF">DKT77_15815</name>
</gene>
<dbReference type="EMBL" id="QGKU01000048">
    <property type="protein sequence ID" value="PWR01764.1"/>
    <property type="molecule type" value="Genomic_DNA"/>
</dbReference>
<dbReference type="AlphaFoldDB" id="A0A2V2LE40"/>
<dbReference type="Pfam" id="PF00293">
    <property type="entry name" value="NUDIX"/>
    <property type="match status" value="1"/>
</dbReference>
<protein>
    <recommendedName>
        <fullName evidence="4">NAD(+) diphosphatase</fullName>
        <ecNumber evidence="4">3.6.1.22</ecNumber>
    </recommendedName>
</protein>
<dbReference type="PANTHER" id="PTHR42904">
    <property type="entry name" value="NUDIX HYDROLASE, NUDC SUBFAMILY"/>
    <property type="match status" value="1"/>
</dbReference>
<dbReference type="GO" id="GO:0006742">
    <property type="term" value="P:NADP+ catabolic process"/>
    <property type="evidence" value="ECO:0007669"/>
    <property type="project" value="TreeGrafter"/>
</dbReference>
<dbReference type="PROSITE" id="PS51462">
    <property type="entry name" value="NUDIX"/>
    <property type="match status" value="1"/>
</dbReference>
<dbReference type="InterPro" id="IPR049734">
    <property type="entry name" value="NudC-like_C"/>
</dbReference>
<comment type="cofactor">
    <cofactor evidence="1">
        <name>Mg(2+)</name>
        <dbReference type="ChEBI" id="CHEBI:18420"/>
    </cofactor>
</comment>
<dbReference type="InterPro" id="IPR015375">
    <property type="entry name" value="NADH_PPase-like_N"/>
</dbReference>
<dbReference type="Pfam" id="PF09297">
    <property type="entry name" value="Zn_ribbon_NUD"/>
    <property type="match status" value="1"/>
</dbReference>
<dbReference type="SUPFAM" id="SSF55811">
    <property type="entry name" value="Nudix"/>
    <property type="match status" value="1"/>
</dbReference>
<dbReference type="Pfam" id="PF09296">
    <property type="entry name" value="NUDIX-like"/>
    <property type="match status" value="1"/>
</dbReference>
<sequence>MRLSAALTFGGSGLDRAAHMRGDPAALAAAWAHPGARVLPLWRDKPLVTGSPVDGLGWLAVDQPGLTEAGPPIFLGLDAGAAPRFAVDLSGWTPEVPPEGPLDGFLDQSEQVHPLFPGDTRFAELRACMTRLSARDAELAATARALTGWHARHGFCAKCGAASLPAQAGWQRDCPACGAHHFPRTDPVVIMLVTRGNAVLMGRSPGWPEKMYSLLAGFVEPGETLEAAVRREVFEEAGVRVGRVDYIVSQPWPFPASLMMACRGEALSAEITIDPAEIEEARWVSREEMVEAHLGTHPEITAARPGAVARYVVERWLADETGAAPVPLQV</sequence>
<dbReference type="PANTHER" id="PTHR42904:SF6">
    <property type="entry name" value="NAD-CAPPED RNA HYDROLASE NUDT12"/>
    <property type="match status" value="1"/>
</dbReference>
<dbReference type="OrthoDB" id="9791656at2"/>
<evidence type="ECO:0000256" key="2">
    <source>
        <dbReference type="ARBA" id="ARBA00001947"/>
    </source>
</evidence>
<keyword evidence="8" id="KW-0520">NAD</keyword>
<dbReference type="EC" id="3.6.1.22" evidence="4"/>
<reference evidence="12 13" key="1">
    <citation type="submission" date="2018-05" db="EMBL/GenBank/DDBJ databases">
        <title>Rhodobacteraceae gen. nov., sp. nov. isolated from sea water.</title>
        <authorList>
            <person name="Ren Y."/>
        </authorList>
    </citation>
    <scope>NUCLEOTIDE SEQUENCE [LARGE SCALE GENOMIC DNA]</scope>
    <source>
        <strain evidence="12 13">TG-679</strain>
    </source>
</reference>
<evidence type="ECO:0000256" key="10">
    <source>
        <dbReference type="RuleBase" id="RU003476"/>
    </source>
</evidence>
<evidence type="ECO:0000256" key="5">
    <source>
        <dbReference type="ARBA" id="ARBA00022723"/>
    </source>
</evidence>
<keyword evidence="5" id="KW-0479">Metal-binding</keyword>
<dbReference type="GO" id="GO:0005829">
    <property type="term" value="C:cytosol"/>
    <property type="evidence" value="ECO:0007669"/>
    <property type="project" value="TreeGrafter"/>
</dbReference>
<dbReference type="InterPro" id="IPR015797">
    <property type="entry name" value="NUDIX_hydrolase-like_dom_sf"/>
</dbReference>